<proteinExistence type="predicted"/>
<reference evidence="1" key="1">
    <citation type="submission" date="2014-11" db="EMBL/GenBank/DDBJ databases">
        <authorList>
            <person name="Amaro Gonzalez C."/>
        </authorList>
    </citation>
    <scope>NUCLEOTIDE SEQUENCE</scope>
</reference>
<dbReference type="AlphaFoldDB" id="A0A0E9UTI7"/>
<sequence>MRKTFNLFWHSLAKKIHKNCMETKSIPFISM</sequence>
<protein>
    <submittedName>
        <fullName evidence="1">Uncharacterized protein</fullName>
    </submittedName>
</protein>
<dbReference type="EMBL" id="GBXM01040329">
    <property type="protein sequence ID" value="JAH68248.1"/>
    <property type="molecule type" value="Transcribed_RNA"/>
</dbReference>
<reference evidence="1" key="2">
    <citation type="journal article" date="2015" name="Fish Shellfish Immunol.">
        <title>Early steps in the European eel (Anguilla anguilla)-Vibrio vulnificus interaction in the gills: Role of the RtxA13 toxin.</title>
        <authorList>
            <person name="Callol A."/>
            <person name="Pajuelo D."/>
            <person name="Ebbesson L."/>
            <person name="Teles M."/>
            <person name="MacKenzie S."/>
            <person name="Amaro C."/>
        </authorList>
    </citation>
    <scope>NUCLEOTIDE SEQUENCE</scope>
</reference>
<accession>A0A0E9UTI7</accession>
<name>A0A0E9UTI7_ANGAN</name>
<organism evidence="1">
    <name type="scientific">Anguilla anguilla</name>
    <name type="common">European freshwater eel</name>
    <name type="synonym">Muraena anguilla</name>
    <dbReference type="NCBI Taxonomy" id="7936"/>
    <lineage>
        <taxon>Eukaryota</taxon>
        <taxon>Metazoa</taxon>
        <taxon>Chordata</taxon>
        <taxon>Craniata</taxon>
        <taxon>Vertebrata</taxon>
        <taxon>Euteleostomi</taxon>
        <taxon>Actinopterygii</taxon>
        <taxon>Neopterygii</taxon>
        <taxon>Teleostei</taxon>
        <taxon>Anguilliformes</taxon>
        <taxon>Anguillidae</taxon>
        <taxon>Anguilla</taxon>
    </lineage>
</organism>
<evidence type="ECO:0000313" key="1">
    <source>
        <dbReference type="EMBL" id="JAH68248.1"/>
    </source>
</evidence>